<sequence length="74" mass="7804">HPSATTIPTVAPSAVMTNTPIISSVITQTSTKDTADTSPSQSEKEYLCDESQMSTLVSSQEMEPQTSHTSVTSS</sequence>
<organism evidence="2">
    <name type="scientific">Arion vulgaris</name>
    <dbReference type="NCBI Taxonomy" id="1028688"/>
    <lineage>
        <taxon>Eukaryota</taxon>
        <taxon>Metazoa</taxon>
        <taxon>Spiralia</taxon>
        <taxon>Lophotrochozoa</taxon>
        <taxon>Mollusca</taxon>
        <taxon>Gastropoda</taxon>
        <taxon>Heterobranchia</taxon>
        <taxon>Euthyneura</taxon>
        <taxon>Panpulmonata</taxon>
        <taxon>Eupulmonata</taxon>
        <taxon>Stylommatophora</taxon>
        <taxon>Helicina</taxon>
        <taxon>Arionoidea</taxon>
        <taxon>Arionidae</taxon>
        <taxon>Arion</taxon>
    </lineage>
</organism>
<feature type="non-terminal residue" evidence="2">
    <location>
        <position position="1"/>
    </location>
</feature>
<gene>
    <name evidence="2" type="primary">ORF27663</name>
</gene>
<feature type="compositionally biased region" description="Polar residues" evidence="1">
    <location>
        <begin position="51"/>
        <end position="74"/>
    </location>
</feature>
<reference evidence="2" key="1">
    <citation type="submission" date="2014-12" db="EMBL/GenBank/DDBJ databases">
        <title>Insight into the proteome of Arion vulgaris.</title>
        <authorList>
            <person name="Aradska J."/>
            <person name="Bulat T."/>
            <person name="Smidak R."/>
            <person name="Sarate P."/>
            <person name="Gangsoo J."/>
            <person name="Sialana F."/>
            <person name="Bilban M."/>
            <person name="Lubec G."/>
        </authorList>
    </citation>
    <scope>NUCLEOTIDE SEQUENCE</scope>
    <source>
        <tissue evidence="2">Skin</tissue>
    </source>
</reference>
<feature type="non-terminal residue" evidence="2">
    <location>
        <position position="74"/>
    </location>
</feature>
<evidence type="ECO:0000256" key="1">
    <source>
        <dbReference type="SAM" id="MobiDB-lite"/>
    </source>
</evidence>
<dbReference type="EMBL" id="HACG01009576">
    <property type="protein sequence ID" value="CEK56441.1"/>
    <property type="molecule type" value="Transcribed_RNA"/>
</dbReference>
<evidence type="ECO:0000313" key="2">
    <source>
        <dbReference type="EMBL" id="CEK56441.1"/>
    </source>
</evidence>
<name>A0A0B6YL05_9EUPU</name>
<proteinExistence type="predicted"/>
<feature type="compositionally biased region" description="Polar residues" evidence="1">
    <location>
        <begin position="27"/>
        <end position="41"/>
    </location>
</feature>
<dbReference type="AlphaFoldDB" id="A0A0B6YL05"/>
<feature type="region of interest" description="Disordered" evidence="1">
    <location>
        <begin position="27"/>
        <end position="74"/>
    </location>
</feature>
<accession>A0A0B6YL05</accession>
<protein>
    <submittedName>
        <fullName evidence="2">Uncharacterized protein</fullName>
    </submittedName>
</protein>